<protein>
    <submittedName>
        <fullName evidence="1">Uncharacterized protein</fullName>
    </submittedName>
</protein>
<accession>A0ACB9JMY1</accession>
<proteinExistence type="predicted"/>
<gene>
    <name evidence="1" type="ORF">L1987_09064</name>
</gene>
<evidence type="ECO:0000313" key="1">
    <source>
        <dbReference type="EMBL" id="KAI3821496.1"/>
    </source>
</evidence>
<organism evidence="1 2">
    <name type="scientific">Smallanthus sonchifolius</name>
    <dbReference type="NCBI Taxonomy" id="185202"/>
    <lineage>
        <taxon>Eukaryota</taxon>
        <taxon>Viridiplantae</taxon>
        <taxon>Streptophyta</taxon>
        <taxon>Embryophyta</taxon>
        <taxon>Tracheophyta</taxon>
        <taxon>Spermatophyta</taxon>
        <taxon>Magnoliopsida</taxon>
        <taxon>eudicotyledons</taxon>
        <taxon>Gunneridae</taxon>
        <taxon>Pentapetalae</taxon>
        <taxon>asterids</taxon>
        <taxon>campanulids</taxon>
        <taxon>Asterales</taxon>
        <taxon>Asteraceae</taxon>
        <taxon>Asteroideae</taxon>
        <taxon>Heliantheae alliance</taxon>
        <taxon>Millerieae</taxon>
        <taxon>Smallanthus</taxon>
    </lineage>
</organism>
<evidence type="ECO:0000313" key="2">
    <source>
        <dbReference type="Proteomes" id="UP001056120"/>
    </source>
</evidence>
<reference evidence="2" key="1">
    <citation type="journal article" date="2022" name="Mol. Ecol. Resour.">
        <title>The genomes of chicory, endive, great burdock and yacon provide insights into Asteraceae palaeo-polyploidization history and plant inulin production.</title>
        <authorList>
            <person name="Fan W."/>
            <person name="Wang S."/>
            <person name="Wang H."/>
            <person name="Wang A."/>
            <person name="Jiang F."/>
            <person name="Liu H."/>
            <person name="Zhao H."/>
            <person name="Xu D."/>
            <person name="Zhang Y."/>
        </authorList>
    </citation>
    <scope>NUCLEOTIDE SEQUENCE [LARGE SCALE GENOMIC DNA]</scope>
    <source>
        <strain evidence="2">cv. Yunnan</strain>
    </source>
</reference>
<dbReference type="EMBL" id="CM042020">
    <property type="protein sequence ID" value="KAI3821496.1"/>
    <property type="molecule type" value="Genomic_DNA"/>
</dbReference>
<keyword evidence="2" id="KW-1185">Reference proteome</keyword>
<comment type="caution">
    <text evidence="1">The sequence shown here is derived from an EMBL/GenBank/DDBJ whole genome shotgun (WGS) entry which is preliminary data.</text>
</comment>
<reference evidence="1 2" key="2">
    <citation type="journal article" date="2022" name="Mol. Ecol. Resour.">
        <title>The genomes of chicory, endive, great burdock and yacon provide insights into Asteraceae paleo-polyploidization history and plant inulin production.</title>
        <authorList>
            <person name="Fan W."/>
            <person name="Wang S."/>
            <person name="Wang H."/>
            <person name="Wang A."/>
            <person name="Jiang F."/>
            <person name="Liu H."/>
            <person name="Zhao H."/>
            <person name="Xu D."/>
            <person name="Zhang Y."/>
        </authorList>
    </citation>
    <scope>NUCLEOTIDE SEQUENCE [LARGE SCALE GENOMIC DNA]</scope>
    <source>
        <strain evidence="2">cv. Yunnan</strain>
        <tissue evidence="1">Leaves</tissue>
    </source>
</reference>
<name>A0ACB9JMY1_9ASTR</name>
<sequence length="285" mass="31344">MTDYDGRKNSPALADFYYALHVERHFTFEPKVRAALAREFTELMKASLPELLAEALKKVNDAGGSDTVVGTPNTEAVNAPLTRGCDYKSFKACDPPILTGKKDAVATFDTPPGLIIGTSGTTPGHYGRKENRLLHLGIVRTYVKANAPTTYESVVELNGVVFDDLALNMVSIEEPKKKLSFPAKRSGGKLFGARDKQARVGEISVSGKCGGRHAGERRIGSNWCYKCGKTGHYSHECMQGIKCYNCGISSHMSRECTKPRMVKLGKGKAMKRKKRGPEQRLERTR</sequence>
<dbReference type="Proteomes" id="UP001056120">
    <property type="component" value="Linkage Group LG03"/>
</dbReference>